<dbReference type="PANTHER" id="PTHR46796">
    <property type="entry name" value="HTH-TYPE TRANSCRIPTIONAL ACTIVATOR RHAS-RELATED"/>
    <property type="match status" value="1"/>
</dbReference>
<keyword evidence="2" id="KW-0238">DNA-binding</keyword>
<dbReference type="GO" id="GO:0043565">
    <property type="term" value="F:sequence-specific DNA binding"/>
    <property type="evidence" value="ECO:0007669"/>
    <property type="project" value="InterPro"/>
</dbReference>
<dbReference type="Proteomes" id="UP000545386">
    <property type="component" value="Unassembled WGS sequence"/>
</dbReference>
<evidence type="ECO:0000256" key="3">
    <source>
        <dbReference type="ARBA" id="ARBA00023163"/>
    </source>
</evidence>
<proteinExistence type="predicted"/>
<dbReference type="InterPro" id="IPR018062">
    <property type="entry name" value="HTH_AraC-typ_CS"/>
</dbReference>
<organism evidence="5 6">
    <name type="scientific">Pusillimonas minor</name>
    <dbReference type="NCBI Taxonomy" id="2697024"/>
    <lineage>
        <taxon>Bacteria</taxon>
        <taxon>Pseudomonadati</taxon>
        <taxon>Pseudomonadota</taxon>
        <taxon>Betaproteobacteria</taxon>
        <taxon>Burkholderiales</taxon>
        <taxon>Alcaligenaceae</taxon>
        <taxon>Pusillimonas</taxon>
    </lineage>
</organism>
<dbReference type="Gene3D" id="1.10.10.60">
    <property type="entry name" value="Homeodomain-like"/>
    <property type="match status" value="1"/>
</dbReference>
<dbReference type="InterPro" id="IPR018060">
    <property type="entry name" value="HTH_AraC"/>
</dbReference>
<dbReference type="InterPro" id="IPR050204">
    <property type="entry name" value="AraC_XylS_family_regulators"/>
</dbReference>
<dbReference type="PANTHER" id="PTHR46796:SF6">
    <property type="entry name" value="ARAC SUBFAMILY"/>
    <property type="match status" value="1"/>
</dbReference>
<dbReference type="AlphaFoldDB" id="A0A842HMD2"/>
<evidence type="ECO:0000313" key="6">
    <source>
        <dbReference type="Proteomes" id="UP000545386"/>
    </source>
</evidence>
<accession>A0A842HMD2</accession>
<evidence type="ECO:0000256" key="2">
    <source>
        <dbReference type="ARBA" id="ARBA00023125"/>
    </source>
</evidence>
<dbReference type="RefSeq" id="WP_185779684.1">
    <property type="nucleotide sequence ID" value="NZ_JACJUU010000005.1"/>
</dbReference>
<keyword evidence="3" id="KW-0804">Transcription</keyword>
<comment type="caution">
    <text evidence="5">The sequence shown here is derived from an EMBL/GenBank/DDBJ whole genome shotgun (WGS) entry which is preliminary data.</text>
</comment>
<keyword evidence="6" id="KW-1185">Reference proteome</keyword>
<dbReference type="SMART" id="SM00342">
    <property type="entry name" value="HTH_ARAC"/>
    <property type="match status" value="1"/>
</dbReference>
<dbReference type="EMBL" id="JACJUU010000005">
    <property type="protein sequence ID" value="MBC2769979.1"/>
    <property type="molecule type" value="Genomic_DNA"/>
</dbReference>
<dbReference type="InterPro" id="IPR035418">
    <property type="entry name" value="AraC-bd_2"/>
</dbReference>
<reference evidence="5 6" key="1">
    <citation type="submission" date="2020-08" db="EMBL/GenBank/DDBJ databases">
        <title>Paraeoetvoesia sp. YC-7-48 draft genome sequence.</title>
        <authorList>
            <person name="Yao L."/>
        </authorList>
    </citation>
    <scope>NUCLEOTIDE SEQUENCE [LARGE SCALE GENOMIC DNA]</scope>
    <source>
        <strain evidence="6">YC-7-48</strain>
    </source>
</reference>
<protein>
    <submittedName>
        <fullName evidence="5">Helix-turn-helix domain-containing protein</fullName>
    </submittedName>
</protein>
<feature type="domain" description="HTH araC/xylS-type" evidence="4">
    <location>
        <begin position="214"/>
        <end position="315"/>
    </location>
</feature>
<dbReference type="PROSITE" id="PS00041">
    <property type="entry name" value="HTH_ARAC_FAMILY_1"/>
    <property type="match status" value="1"/>
</dbReference>
<dbReference type="SUPFAM" id="SSF46689">
    <property type="entry name" value="Homeodomain-like"/>
    <property type="match status" value="1"/>
</dbReference>
<gene>
    <name evidence="5" type="ORF">GTU67_08655</name>
</gene>
<dbReference type="Pfam" id="PF12833">
    <property type="entry name" value="HTH_18"/>
    <property type="match status" value="1"/>
</dbReference>
<dbReference type="PROSITE" id="PS01124">
    <property type="entry name" value="HTH_ARAC_FAMILY_2"/>
    <property type="match status" value="1"/>
</dbReference>
<evidence type="ECO:0000256" key="1">
    <source>
        <dbReference type="ARBA" id="ARBA00023015"/>
    </source>
</evidence>
<sequence>MDTHVLYRSKELAPRDRISIWNDVVWRNYVPLSIQIAPHDNFVGRVALSQLGNVRIVTSGSRPQRISRTPKLIAQDDDDYLMLGLQLQGSSVIEQHDRQALLRRGDFVLWDTRRPYDIVFPNDWEMAVFQFPRDMFTLTNRAIDSITATTLMGRTGVTHIAAALLMSIANEARHHSFEHRASLLDHTLGLLNLCIDDQLISCNVPPAYDEVLFRRINNYISSNLADPELCVANIAGEHGLSVRQLYRIFKEYHCTVVDVIRRQRLERIKEDIISPRSRHITIAAIARKWGFLDIPYFNRVFKSHYKTTPRELRRQVTPNL</sequence>
<keyword evidence="1" id="KW-0805">Transcription regulation</keyword>
<dbReference type="GO" id="GO:0003700">
    <property type="term" value="F:DNA-binding transcription factor activity"/>
    <property type="evidence" value="ECO:0007669"/>
    <property type="project" value="InterPro"/>
</dbReference>
<evidence type="ECO:0000313" key="5">
    <source>
        <dbReference type="EMBL" id="MBC2769979.1"/>
    </source>
</evidence>
<dbReference type="InterPro" id="IPR009057">
    <property type="entry name" value="Homeodomain-like_sf"/>
</dbReference>
<evidence type="ECO:0000259" key="4">
    <source>
        <dbReference type="PROSITE" id="PS01124"/>
    </source>
</evidence>
<name>A0A842HMD2_9BURK</name>
<dbReference type="Pfam" id="PF14525">
    <property type="entry name" value="AraC_binding_2"/>
    <property type="match status" value="1"/>
</dbReference>